<keyword evidence="4" id="KW-1185">Reference proteome</keyword>
<accession>A0ABD1G829</accession>
<dbReference type="PANTHER" id="PTHR48470:SF1">
    <property type="entry name" value="CELL DIVISION CONTROL PROTEIN 48 C ISOFORM 1"/>
    <property type="match status" value="1"/>
</dbReference>
<dbReference type="Proteomes" id="UP001567538">
    <property type="component" value="Unassembled WGS sequence"/>
</dbReference>
<dbReference type="SUPFAM" id="SSF52540">
    <property type="entry name" value="P-loop containing nucleoside triphosphate hydrolases"/>
    <property type="match status" value="1"/>
</dbReference>
<organism evidence="3 4">
    <name type="scientific">Salvia divinorum</name>
    <name type="common">Maria pastora</name>
    <name type="synonym">Diviner's sage</name>
    <dbReference type="NCBI Taxonomy" id="28513"/>
    <lineage>
        <taxon>Eukaryota</taxon>
        <taxon>Viridiplantae</taxon>
        <taxon>Streptophyta</taxon>
        <taxon>Embryophyta</taxon>
        <taxon>Tracheophyta</taxon>
        <taxon>Spermatophyta</taxon>
        <taxon>Magnoliopsida</taxon>
        <taxon>eudicotyledons</taxon>
        <taxon>Gunneridae</taxon>
        <taxon>Pentapetalae</taxon>
        <taxon>asterids</taxon>
        <taxon>lamiids</taxon>
        <taxon>Lamiales</taxon>
        <taxon>Lamiaceae</taxon>
        <taxon>Nepetoideae</taxon>
        <taxon>Mentheae</taxon>
        <taxon>Salviinae</taxon>
        <taxon>Salvia</taxon>
        <taxon>Salvia subgen. Calosphace</taxon>
    </lineage>
</organism>
<dbReference type="InterPro" id="IPR003959">
    <property type="entry name" value="ATPase_AAA_core"/>
</dbReference>
<dbReference type="Pfam" id="PF00004">
    <property type="entry name" value="AAA"/>
    <property type="match status" value="1"/>
</dbReference>
<evidence type="ECO:0000259" key="2">
    <source>
        <dbReference type="SMART" id="SM00382"/>
    </source>
</evidence>
<reference evidence="3 4" key="1">
    <citation type="submission" date="2024-06" db="EMBL/GenBank/DDBJ databases">
        <title>A chromosome level genome sequence of Diviner's sage (Salvia divinorum).</title>
        <authorList>
            <person name="Ford S.A."/>
            <person name="Ro D.-K."/>
            <person name="Ness R.W."/>
            <person name="Phillips M.A."/>
        </authorList>
    </citation>
    <scope>NUCLEOTIDE SEQUENCE [LARGE SCALE GENOMIC DNA]</scope>
    <source>
        <strain evidence="3">SAF-2024a</strain>
        <tissue evidence="3">Leaf</tissue>
    </source>
</reference>
<feature type="domain" description="AAA+ ATPase" evidence="2">
    <location>
        <begin position="184"/>
        <end position="301"/>
    </location>
</feature>
<dbReference type="EMBL" id="JBEAFC010000009">
    <property type="protein sequence ID" value="KAL1540237.1"/>
    <property type="molecule type" value="Genomic_DNA"/>
</dbReference>
<proteinExistence type="predicted"/>
<dbReference type="InterPro" id="IPR003593">
    <property type="entry name" value="AAA+_ATPase"/>
</dbReference>
<feature type="region of interest" description="Disordered" evidence="1">
    <location>
        <begin position="1"/>
        <end position="32"/>
    </location>
</feature>
<evidence type="ECO:0000313" key="3">
    <source>
        <dbReference type="EMBL" id="KAL1540237.1"/>
    </source>
</evidence>
<dbReference type="InterPro" id="IPR027417">
    <property type="entry name" value="P-loop_NTPase"/>
</dbReference>
<evidence type="ECO:0000256" key="1">
    <source>
        <dbReference type="SAM" id="MobiDB-lite"/>
    </source>
</evidence>
<dbReference type="SMART" id="SM00382">
    <property type="entry name" value="AAA"/>
    <property type="match status" value="1"/>
</dbReference>
<dbReference type="PANTHER" id="PTHR48470">
    <property type="entry name" value="CELL DIVISION CONTROL PROTEIN 48 C ISOFORM 1"/>
    <property type="match status" value="1"/>
</dbReference>
<dbReference type="InterPro" id="IPR055278">
    <property type="entry name" value="CDC48c"/>
</dbReference>
<protein>
    <submittedName>
        <fullName evidence="3">Ribosome biogenesis ATPase rix7</fullName>
    </submittedName>
</protein>
<feature type="compositionally biased region" description="Basic and acidic residues" evidence="1">
    <location>
        <begin position="98"/>
        <end position="118"/>
    </location>
</feature>
<dbReference type="AlphaFoldDB" id="A0ABD1G829"/>
<gene>
    <name evidence="3" type="primary">RIX7</name>
    <name evidence="3" type="ORF">AAHA92_24619</name>
</gene>
<comment type="caution">
    <text evidence="3">The sequence shown here is derived from an EMBL/GenBank/DDBJ whole genome shotgun (WGS) entry which is preliminary data.</text>
</comment>
<feature type="region of interest" description="Disordered" evidence="1">
    <location>
        <begin position="45"/>
        <end position="119"/>
    </location>
</feature>
<dbReference type="Gene3D" id="3.40.50.300">
    <property type="entry name" value="P-loop containing nucleotide triphosphate hydrolases"/>
    <property type="match status" value="1"/>
</dbReference>
<name>A0ABD1G829_SALDI</name>
<evidence type="ECO:0000313" key="4">
    <source>
        <dbReference type="Proteomes" id="UP001567538"/>
    </source>
</evidence>
<sequence length="309" mass="32892">MPSSHRETPLSGKESSVAGGSGSVTGTLHARDDRVQRCLVETAAAAGAKTHSDAQNVQLSADEPATKRQKHGESQNANRKIEVDRASPSASHSGSNGRELDSAKNHKSGGDVGEKDANEGNAAIIGELEQGKELEDSKREVKKTDNKWPMFSDIGGLYFLSHLKNEVIAPMLQLKLLRHFGGEPSTSILLHGPPGCGKTMLARAIGNEARVPFYEVSAVTLKSGVSGILELFSKAYKNAPSIVFIDEIDALTSETDSLFQCPVKQLMACMKEPVNDGSDSDRSNSGPGSYVLTIVATNKPNALGLALRR</sequence>